<protein>
    <submittedName>
        <fullName evidence="6">Flavin reductase family protein</fullName>
        <ecNumber evidence="6">1.5.1.-</ecNumber>
    </submittedName>
</protein>
<dbReference type="GO" id="GO:0016491">
    <property type="term" value="F:oxidoreductase activity"/>
    <property type="evidence" value="ECO:0007669"/>
    <property type="project" value="UniProtKB-KW"/>
</dbReference>
<dbReference type="RefSeq" id="WP_379833748.1">
    <property type="nucleotide sequence ID" value="NZ_JBHRYQ010000001.1"/>
</dbReference>
<evidence type="ECO:0000259" key="5">
    <source>
        <dbReference type="Pfam" id="PF01613"/>
    </source>
</evidence>
<sequence length="215" mass="24424">MQDHEKKVFDTEDLLQMETRYRASFINSLGGFKSVILVGTQNKQKETNLAIFNSFIHIGANPALCAFIVRPDVSPRHTLENILETGFYTINHLNESIYKNAHQTSARYPREISEFDAVKLKTSYLDDFFAPFVAESEVKLGCEFQQRIDIELNGTSLIIGKIVKIEVPEKCIQTDGFIDIELAGSLTVSGLDSYHKTERLSRLSYAKPDKWPTEI</sequence>
<dbReference type="InterPro" id="IPR012349">
    <property type="entry name" value="Split_barrel_FMN-bd"/>
</dbReference>
<feature type="domain" description="Flavin reductase like" evidence="5">
    <location>
        <begin position="35"/>
        <end position="170"/>
    </location>
</feature>
<name>A0ABV7YSG8_9BACT</name>
<dbReference type="InterPro" id="IPR002563">
    <property type="entry name" value="Flavin_Rdtase-like_dom"/>
</dbReference>
<evidence type="ECO:0000256" key="2">
    <source>
        <dbReference type="ARBA" id="ARBA00022630"/>
    </source>
</evidence>
<dbReference type="SUPFAM" id="SSF50475">
    <property type="entry name" value="FMN-binding split barrel"/>
    <property type="match status" value="1"/>
</dbReference>
<dbReference type="Gene3D" id="2.30.110.10">
    <property type="entry name" value="Electron Transport, Fmn-binding Protein, Chain A"/>
    <property type="match status" value="1"/>
</dbReference>
<comment type="similarity">
    <text evidence="4">Belongs to the flavoredoxin family.</text>
</comment>
<dbReference type="EMBL" id="JBHRYQ010000001">
    <property type="protein sequence ID" value="MFC3809127.1"/>
    <property type="molecule type" value="Genomic_DNA"/>
</dbReference>
<keyword evidence="2" id="KW-0285">Flavoprotein</keyword>
<evidence type="ECO:0000313" key="6">
    <source>
        <dbReference type="EMBL" id="MFC3809127.1"/>
    </source>
</evidence>
<comment type="caution">
    <text evidence="6">The sequence shown here is derived from an EMBL/GenBank/DDBJ whole genome shotgun (WGS) entry which is preliminary data.</text>
</comment>
<gene>
    <name evidence="6" type="ORF">ACFOOI_00555</name>
</gene>
<evidence type="ECO:0000313" key="7">
    <source>
        <dbReference type="Proteomes" id="UP001595616"/>
    </source>
</evidence>
<dbReference type="PANTHER" id="PTHR33798">
    <property type="entry name" value="FLAVOPROTEIN OXYGENASE"/>
    <property type="match status" value="1"/>
</dbReference>
<dbReference type="Pfam" id="PF01613">
    <property type="entry name" value="Flavin_Reduct"/>
    <property type="match status" value="1"/>
</dbReference>
<organism evidence="6 7">
    <name type="scientific">Lacihabitans lacunae</name>
    <dbReference type="NCBI Taxonomy" id="1028214"/>
    <lineage>
        <taxon>Bacteria</taxon>
        <taxon>Pseudomonadati</taxon>
        <taxon>Bacteroidota</taxon>
        <taxon>Cytophagia</taxon>
        <taxon>Cytophagales</taxon>
        <taxon>Leadbetterellaceae</taxon>
        <taxon>Lacihabitans</taxon>
    </lineage>
</organism>
<dbReference type="PANTHER" id="PTHR33798:SF5">
    <property type="entry name" value="FLAVIN REDUCTASE LIKE DOMAIN-CONTAINING PROTEIN"/>
    <property type="match status" value="1"/>
</dbReference>
<accession>A0ABV7YSG8</accession>
<proteinExistence type="inferred from homology"/>
<keyword evidence="6" id="KW-0560">Oxidoreductase</keyword>
<evidence type="ECO:0000256" key="3">
    <source>
        <dbReference type="ARBA" id="ARBA00022643"/>
    </source>
</evidence>
<evidence type="ECO:0000256" key="1">
    <source>
        <dbReference type="ARBA" id="ARBA00001917"/>
    </source>
</evidence>
<keyword evidence="7" id="KW-1185">Reference proteome</keyword>
<evidence type="ECO:0000256" key="4">
    <source>
        <dbReference type="ARBA" id="ARBA00038054"/>
    </source>
</evidence>
<comment type="cofactor">
    <cofactor evidence="1">
        <name>FMN</name>
        <dbReference type="ChEBI" id="CHEBI:58210"/>
    </cofactor>
</comment>
<dbReference type="Proteomes" id="UP001595616">
    <property type="component" value="Unassembled WGS sequence"/>
</dbReference>
<keyword evidence="3" id="KW-0288">FMN</keyword>
<reference evidence="7" key="1">
    <citation type="journal article" date="2019" name="Int. J. Syst. Evol. Microbiol.">
        <title>The Global Catalogue of Microorganisms (GCM) 10K type strain sequencing project: providing services to taxonomists for standard genome sequencing and annotation.</title>
        <authorList>
            <consortium name="The Broad Institute Genomics Platform"/>
            <consortium name="The Broad Institute Genome Sequencing Center for Infectious Disease"/>
            <person name="Wu L."/>
            <person name="Ma J."/>
        </authorList>
    </citation>
    <scope>NUCLEOTIDE SEQUENCE [LARGE SCALE GENOMIC DNA]</scope>
    <source>
        <strain evidence="7">CECT 7956</strain>
    </source>
</reference>
<dbReference type="EC" id="1.5.1.-" evidence="6"/>